<dbReference type="SUPFAM" id="SSF54637">
    <property type="entry name" value="Thioesterase/thiol ester dehydrase-isomerase"/>
    <property type="match status" value="1"/>
</dbReference>
<dbReference type="Pfam" id="PF13279">
    <property type="entry name" value="4HBT_2"/>
    <property type="match status" value="1"/>
</dbReference>
<sequence length="143" mass="15906">MTRIPIRNYHLDGYGHVNNARYLEFFEEARWNFFGQHRLLPLPEGIILVVARIDIRYLSAAREGQTLAVDTRVRAASERRVMLEQTARCAENGRAAAQAAVTLASVCAESGAAADLPFEFAALLSRQLYRQPAAQACADNKTI</sequence>
<dbReference type="Gene3D" id="3.10.129.10">
    <property type="entry name" value="Hotdog Thioesterase"/>
    <property type="match status" value="1"/>
</dbReference>
<dbReference type="CDD" id="cd00586">
    <property type="entry name" value="4HBT"/>
    <property type="match status" value="1"/>
</dbReference>
<dbReference type="InterPro" id="IPR029069">
    <property type="entry name" value="HotDog_dom_sf"/>
</dbReference>
<dbReference type="GO" id="GO:0047617">
    <property type="term" value="F:fatty acyl-CoA hydrolase activity"/>
    <property type="evidence" value="ECO:0007669"/>
    <property type="project" value="TreeGrafter"/>
</dbReference>
<dbReference type="RefSeq" id="WP_246407991.1">
    <property type="nucleotide sequence ID" value="NZ_CP060414.2"/>
</dbReference>
<evidence type="ECO:0000313" key="2">
    <source>
        <dbReference type="Proteomes" id="UP000516412"/>
    </source>
</evidence>
<protein>
    <submittedName>
        <fullName evidence="1">Thioesterase-like superfamily protein</fullName>
    </submittedName>
</protein>
<dbReference type="PANTHER" id="PTHR31793">
    <property type="entry name" value="4-HYDROXYBENZOYL-COA THIOESTERASE FAMILY MEMBER"/>
    <property type="match status" value="1"/>
</dbReference>
<name>A0A7H1MF45_9NEIS</name>
<dbReference type="KEGG" id="nmus:H7A79_2736"/>
<keyword evidence="2" id="KW-1185">Reference proteome</keyword>
<evidence type="ECO:0000313" key="1">
    <source>
        <dbReference type="EMBL" id="QNT60260.1"/>
    </source>
</evidence>
<gene>
    <name evidence="1" type="ORF">H7A79_2736</name>
</gene>
<dbReference type="PANTHER" id="PTHR31793:SF24">
    <property type="entry name" value="LONG-CHAIN ACYL-COA THIOESTERASE FADM"/>
    <property type="match status" value="1"/>
</dbReference>
<proteinExistence type="predicted"/>
<reference evidence="1" key="1">
    <citation type="submission" date="2024-06" db="EMBL/GenBank/DDBJ databases">
        <title>Complete Genome Sequence of mouse commensal type strain Neisseria musculi.</title>
        <authorList>
            <person name="Thapa E."/>
            <person name="Aluvathingal J."/>
            <person name="Nadendla S."/>
            <person name="Mehta A."/>
            <person name="Tettelin H."/>
            <person name="Weyand N.J."/>
        </authorList>
    </citation>
    <scope>NUCLEOTIDE SEQUENCE</scope>
    <source>
        <strain evidence="1">NW831</strain>
    </source>
</reference>
<dbReference type="InterPro" id="IPR050563">
    <property type="entry name" value="4-hydroxybenzoyl-CoA_TE"/>
</dbReference>
<dbReference type="EMBL" id="CP060414">
    <property type="protein sequence ID" value="QNT60260.1"/>
    <property type="molecule type" value="Genomic_DNA"/>
</dbReference>
<organism evidence="1 2">
    <name type="scientific">Neisseria musculi</name>
    <dbReference type="NCBI Taxonomy" id="1815583"/>
    <lineage>
        <taxon>Bacteria</taxon>
        <taxon>Pseudomonadati</taxon>
        <taxon>Pseudomonadota</taxon>
        <taxon>Betaproteobacteria</taxon>
        <taxon>Neisseriales</taxon>
        <taxon>Neisseriaceae</taxon>
        <taxon>Neisseria</taxon>
    </lineage>
</organism>
<accession>A0A7H1MF45</accession>
<dbReference type="Proteomes" id="UP000516412">
    <property type="component" value="Chromosome"/>
</dbReference>
<dbReference type="AlphaFoldDB" id="A0A7H1MF45"/>